<sequence>MPPIPSVTAIVSRIEKPEAGDTDDSLRAFLGAFTAKELRSACKIFHVKVRTKNANMDNKVGYQTMLVQLSHARRESEEAESDQRDKMLQGSEGQLVQALASTRKTRHCSFRLVNILFSEKFCDRLGSMGTQPKRRELDAGAVGGNNAFWKEVAVEYSNDREEYGRLVPRDGRFDAIDPGHIVLHDSEKLKQMWKDISAKYAAAHARAMQSGSHESDFYDFCNGQIEALYVSVWLIVRPQAFNAAVGSMPKHCQVDTLNGSSPSEDILCTKSTPSKKRRSEATEMITYLETRFGTTEEKKQEQVEEKQYRKRARVFSELEHLTKSLCALKQTGMDASIVERMEAKVNEYMMRVDGFDSPS</sequence>
<evidence type="ECO:0000313" key="2">
    <source>
        <dbReference type="Proteomes" id="UP000486351"/>
    </source>
</evidence>
<name>A0A6G0QRC7_9STRA</name>
<organism evidence="1 2">
    <name type="scientific">Phytophthora fragariae</name>
    <dbReference type="NCBI Taxonomy" id="53985"/>
    <lineage>
        <taxon>Eukaryota</taxon>
        <taxon>Sar</taxon>
        <taxon>Stramenopiles</taxon>
        <taxon>Oomycota</taxon>
        <taxon>Peronosporomycetes</taxon>
        <taxon>Peronosporales</taxon>
        <taxon>Peronosporaceae</taxon>
        <taxon>Phytophthora</taxon>
    </lineage>
</organism>
<comment type="caution">
    <text evidence="1">The sequence shown here is derived from an EMBL/GenBank/DDBJ whole genome shotgun (WGS) entry which is preliminary data.</text>
</comment>
<reference evidence="1 2" key="1">
    <citation type="submission" date="2018-09" db="EMBL/GenBank/DDBJ databases">
        <title>Genomic investigation of the strawberry pathogen Phytophthora fragariae indicates pathogenicity is determined by transcriptional variation in three key races.</title>
        <authorList>
            <person name="Adams T.M."/>
            <person name="Armitage A.D."/>
            <person name="Sobczyk M.K."/>
            <person name="Bates H.J."/>
            <person name="Dunwell J.M."/>
            <person name="Nellist C.F."/>
            <person name="Harrison R.J."/>
        </authorList>
    </citation>
    <scope>NUCLEOTIDE SEQUENCE [LARGE SCALE GENOMIC DNA]</scope>
    <source>
        <strain evidence="1 2">NOV-77</strain>
    </source>
</reference>
<proteinExistence type="predicted"/>
<evidence type="ECO:0000313" key="1">
    <source>
        <dbReference type="EMBL" id="KAE9298562.1"/>
    </source>
</evidence>
<accession>A0A6G0QRC7</accession>
<dbReference type="EMBL" id="QXFY01002368">
    <property type="protein sequence ID" value="KAE9298562.1"/>
    <property type="molecule type" value="Genomic_DNA"/>
</dbReference>
<protein>
    <submittedName>
        <fullName evidence="1">Uncharacterized protein</fullName>
    </submittedName>
</protein>
<dbReference type="Proteomes" id="UP000486351">
    <property type="component" value="Unassembled WGS sequence"/>
</dbReference>
<gene>
    <name evidence="1" type="ORF">PF008_g23470</name>
</gene>
<dbReference type="AlphaFoldDB" id="A0A6G0QRC7"/>